<feature type="compositionally biased region" description="Polar residues" evidence="1">
    <location>
        <begin position="157"/>
        <end position="168"/>
    </location>
</feature>
<dbReference type="EMBL" id="LUGG01000002">
    <property type="protein sequence ID" value="OBZ77949.1"/>
    <property type="molecule type" value="Genomic_DNA"/>
</dbReference>
<dbReference type="AlphaFoldDB" id="A0A1C7MN87"/>
<feature type="region of interest" description="Disordered" evidence="1">
    <location>
        <begin position="123"/>
        <end position="179"/>
    </location>
</feature>
<sequence>MQMLWIKRFGKPNEEDQERVRLAEGTIILNPRTAVDCPPPSEARWSTLTSLLLPRRLLLLLRSRGRFVFVLAAKRSFLNPSAAPVFASDYTAPPSSHPEDGSGDAQIAHPATPQDLAAVNALGKGTKRPREANAGNIGAVSAKRARTNSASSAATSHQHVSQKPSSQAPLPPTADLMQI</sequence>
<feature type="region of interest" description="Disordered" evidence="1">
    <location>
        <begin position="89"/>
        <end position="108"/>
    </location>
</feature>
<keyword evidence="3" id="KW-1185">Reference proteome</keyword>
<organism evidence="2 3">
    <name type="scientific">Grifola frondosa</name>
    <name type="common">Maitake</name>
    <name type="synonym">Polyporus frondosus</name>
    <dbReference type="NCBI Taxonomy" id="5627"/>
    <lineage>
        <taxon>Eukaryota</taxon>
        <taxon>Fungi</taxon>
        <taxon>Dikarya</taxon>
        <taxon>Basidiomycota</taxon>
        <taxon>Agaricomycotina</taxon>
        <taxon>Agaricomycetes</taxon>
        <taxon>Polyporales</taxon>
        <taxon>Grifolaceae</taxon>
        <taxon>Grifola</taxon>
    </lineage>
</organism>
<comment type="caution">
    <text evidence="2">The sequence shown here is derived from an EMBL/GenBank/DDBJ whole genome shotgun (WGS) entry which is preliminary data.</text>
</comment>
<dbReference type="Proteomes" id="UP000092993">
    <property type="component" value="Unassembled WGS sequence"/>
</dbReference>
<accession>A0A1C7MN87</accession>
<reference evidence="2 3" key="1">
    <citation type="submission" date="2016-03" db="EMBL/GenBank/DDBJ databases">
        <title>Whole genome sequencing of Grifola frondosa 9006-11.</title>
        <authorList>
            <person name="Min B."/>
            <person name="Park H."/>
            <person name="Kim J.-G."/>
            <person name="Cho H."/>
            <person name="Oh Y.-L."/>
            <person name="Kong W.-S."/>
            <person name="Choi I.-G."/>
        </authorList>
    </citation>
    <scope>NUCLEOTIDE SEQUENCE [LARGE SCALE GENOMIC DNA]</scope>
    <source>
        <strain evidence="2 3">9006-11</strain>
    </source>
</reference>
<gene>
    <name evidence="2" type="ORF">A0H81_02851</name>
</gene>
<protein>
    <submittedName>
        <fullName evidence="2">Uncharacterized protein</fullName>
    </submittedName>
</protein>
<feature type="compositionally biased region" description="Low complexity" evidence="1">
    <location>
        <begin position="147"/>
        <end position="156"/>
    </location>
</feature>
<evidence type="ECO:0000313" key="2">
    <source>
        <dbReference type="EMBL" id="OBZ77949.1"/>
    </source>
</evidence>
<evidence type="ECO:0000256" key="1">
    <source>
        <dbReference type="SAM" id="MobiDB-lite"/>
    </source>
</evidence>
<evidence type="ECO:0000313" key="3">
    <source>
        <dbReference type="Proteomes" id="UP000092993"/>
    </source>
</evidence>
<name>A0A1C7MN87_GRIFR</name>
<proteinExistence type="predicted"/>